<evidence type="ECO:0000259" key="3">
    <source>
        <dbReference type="Pfam" id="PF21867"/>
    </source>
</evidence>
<feature type="region of interest" description="Disordered" evidence="1">
    <location>
        <begin position="1168"/>
        <end position="1200"/>
    </location>
</feature>
<feature type="domain" description="Bacteriophage N4 RNA polymerase helical" evidence="4">
    <location>
        <begin position="1934"/>
        <end position="2092"/>
    </location>
</feature>
<feature type="domain" description="Virion DNA-directed RNA polymerase" evidence="2">
    <location>
        <begin position="2222"/>
        <end position="2355"/>
    </location>
</feature>
<accession>A0A3G3BYE4</accession>
<dbReference type="InterPro" id="IPR054062">
    <property type="entry name" value="vRNAP_dom2"/>
</dbReference>
<feature type="region of interest" description="Disordered" evidence="1">
    <location>
        <begin position="1"/>
        <end position="26"/>
    </location>
</feature>
<feature type="domain" description="Virion DNA-directed RNA polymerase" evidence="3">
    <location>
        <begin position="1599"/>
        <end position="1703"/>
    </location>
</feature>
<gene>
    <name evidence="5" type="ORF">Pylas_065</name>
</gene>
<dbReference type="InterPro" id="IPR053805">
    <property type="entry name" value="N4_RNAP_helical"/>
</dbReference>
<evidence type="ECO:0000256" key="1">
    <source>
        <dbReference type="SAM" id="MobiDB-lite"/>
    </source>
</evidence>
<feature type="region of interest" description="Disordered" evidence="1">
    <location>
        <begin position="925"/>
        <end position="980"/>
    </location>
</feature>
<dbReference type="PANTHER" id="PTHR34491:SF156">
    <property type="entry name" value="KINESIN MOTOR DOMAIN-CONTAINING PROTEIN"/>
    <property type="match status" value="1"/>
</dbReference>
<feature type="compositionally biased region" description="Polar residues" evidence="1">
    <location>
        <begin position="943"/>
        <end position="980"/>
    </location>
</feature>
<dbReference type="PANTHER" id="PTHR34491">
    <property type="entry name" value="A-TYPE INCLUSION PROTEIN, PUTATIVE-RELATED"/>
    <property type="match status" value="1"/>
</dbReference>
<dbReference type="Proteomes" id="UP000278488">
    <property type="component" value="Segment"/>
</dbReference>
<evidence type="ECO:0000259" key="2">
    <source>
        <dbReference type="Pfam" id="PF21769"/>
    </source>
</evidence>
<evidence type="ECO:0000259" key="4">
    <source>
        <dbReference type="Pfam" id="PF21894"/>
    </source>
</evidence>
<dbReference type="Gene3D" id="3.30.70.2440">
    <property type="match status" value="2"/>
</dbReference>
<protein>
    <submittedName>
        <fullName evidence="5">RNA polymerase</fullName>
    </submittedName>
</protein>
<organism evidence="5 6">
    <name type="scientific">Klebsiella phage Pylas</name>
    <dbReference type="NCBI Taxonomy" id="2419682"/>
    <lineage>
        <taxon>Viruses</taxon>
        <taxon>Duplodnaviria</taxon>
        <taxon>Heunggongvirae</taxon>
        <taxon>Uroviricota</taxon>
        <taxon>Caudoviricetes</taxon>
        <taxon>Schitoviridae</taxon>
        <taxon>Humphriesvirinae</taxon>
        <taxon>Pylasvirus</taxon>
        <taxon>Pylasvirus pylas</taxon>
    </lineage>
</organism>
<dbReference type="Pfam" id="PF21867">
    <property type="entry name" value="vRNAP_dom_2"/>
    <property type="match status" value="1"/>
</dbReference>
<proteinExistence type="predicted"/>
<dbReference type="Pfam" id="PF21769">
    <property type="entry name" value="vRNAP_dom"/>
    <property type="match status" value="1"/>
</dbReference>
<evidence type="ECO:0000313" key="6">
    <source>
        <dbReference type="Proteomes" id="UP000278488"/>
    </source>
</evidence>
<feature type="compositionally biased region" description="Low complexity" evidence="1">
    <location>
        <begin position="1172"/>
        <end position="1199"/>
    </location>
</feature>
<name>A0A3G3BYE4_9CAUD</name>
<dbReference type="InterPro" id="IPR049432">
    <property type="entry name" value="vRNAP_dom"/>
</dbReference>
<sequence>MATGFEKEQQLSGVGAQKAQELNQATQQKRVEMGAPVPGVEIDFPVGSPGYQRAQEAIRLAEAGPKYTREQMTQMLTAAPTAPANTGNINDFSISEAQPITPEMQANYDAIARTKPFYRKMINPQVSPEFGGTGPFDPNHPNYQAPAQQAQIPANQQYLEDLQYMPIAALQQKYGPQAARDKLSLNIAQANTDEFSGQGIEASDIGNAAQVWLGNTARFGLGLVNLATQNTQDLIADVTGREDLAGQPTLIDQAGIDKPLKEFTDEQRGQYSPGILYEQSVIEAQKEQFKNQGAQREAADIAKGDNPLVAGAKEQLRQFVNTAEQYGDKPGALTTLIAESAPDLLTGGLVGKLATRGAFKELVKEYGEDFATKLVATKYGREKLQNAAENAFVSYVGFQEAGSNMQQTLDQIDRMTDAQLAEKSPMYRDLIADDMSKDQARRQVRTQAGNVTAAVAGTLGALTGKLAAPFESRIFSPSLLEGKGFSSAASRILGNTLKETVEEASQGATGQFGSNLGVRTSADESQSLSEDIGSNVAESALAGAGMGAFGSAVSETPRAIQEGIQQGRSAFNERQAQKEQTRAQDFRNTVNTANESVQQTSPQPETATPEAAPATKAVDAVTEPAAKEVFKAIPEEEISSPDSIMRIARAIRNRQLDEASRRDLATVGNNVISAYEEALPNIQAQMESAPEEQKAQYQTAIDNINAVLSNPDVQAIKTTAESFKLTPDEMTKVMESLPSEITPETYQSPEVQKGVKSVLAQMNLDAASITPETADKLINSADAIGLSQQDLNKLRVISATGKVMSQVSQDVRQGSEGFIGIQQYQQGIFRALSLGDTKRAQGLLDHLNSFATHMETKVNAFELAAENFTGNQPVMVVNPITGQPYLSLDGNPMTYHPVRSKNLIQEIRNDAAAVRQAHTITSQLVDGKPVEVPAESQPMATEEVNQTQDTTEAPASTPKQTTSYKETQETNTTLSPSSDVGISDYTLHSGGAVGSDTVWDTVGKLFGLGNSAHYFGAGNKTPKGNTPLTAEQLAKADPALKKANESLGRRYPPSNAYVRTLLQRNYYQVLNSDAVFAIGNIAGNIVEGGTGWAVQMAVDQGKPVYVFNQKDNNWYTYSNGKFIQTGTPVLTKNFAGVGTREITEAGKNAIKAVYEKTLSQLNTASKALVAPSEETSQEEVQTPVETTETQPEAVTEAPAQVNEEPVQGELFEKPETVESDIQIQETPTSVETDLMDESQLDLGLDKGVNYDILNGLQAETVRSDAKSTSDADKEYQATNQVKKWFKPTGKRSAFLRTSNFSGRLNNIFTNGSNPITQIQNLFKGFIQPEQVTEKEVNVLRQFAGLVPAIEQSLLQSWGKLTPEGQRIFWETYPVEYFNEVRNINDENVYFLPQPVIEAMTAGMMQWFVRNASETTFNDDRAVMDILGLDNKTRPTVEQVDLLRNVGTDRQNVIDYLSREIFGVLGINADPNAPISVRDAVSKALATEVLNVMINAGLVQETVVKNSELAAVGSPKVIFSNMKNSRVFIRMNEESEAATRLVKLMQDSNDLLGQLTNPQRERAGAYFGTPPKNQSTKVKNGGGQDIPKKALAARNKGSKQPHFINMGLHDLMLDKLGTQWTGRMLGIQSEENANEAHLKSIQGSNRTIERDINTLVNGLTRMVEAGKDLATTPIYFAYNVISNYRMMLNSGDLNPQASKLHRELVTVEPSTIELNNPLHNAFLDYAIAQGLGIAIDKLSSNTARDRVNKAIDTGLFRDAINILKAAENQDFISDADAEILLEAVNAGKEKTKTLHALYAQAQYELAVEQGKESFQTHIMLELDGVTNGPFNSIIHLGLKDINQDLLDKLEKGGLFYAQSDRLYNDAAEDPGFLDLYKTAAAGTQQYINNMMDSFRAIPNRIAAMKGKSRQEQREETRNIERLRNQVRVTLAAYKLIGDVNIVEGEQVEHTIKIGRGLLKNPVTVTVYSGGANAINRKIAMGIVNGYYEAITKALRAVDSATTVEERDAAIAHIQDLTQTTNELTSARVFRNGDWVNIGEPINLGSDVTQFKFSGEQIDAITQNIKIGIGAAVNQSIATEFGTVINRGKMMVYAAAVMHEVFMARWNKEVTRLEDELRKAGKLSKYESLSQQQYNDIKNYLIGSMPIFNSWFTANNLDVDRLNEGILLSEEGRIPSDVYRMESRGRRELDGKMRRSTFGVDMPTYTEPGTRVMPLLVQSVEAAMQAIARDINPNNALNVFDGYINAVQHLESGSQAINQGVLQSWNEFDLLQDFTNRFEQAMDGVNLVEELGPEANIRLGQSFRGIMEMIGADETDSPTSPEVMKAFTTLLKREAATQTAIKRGLFAGDTVTSINQMTGANIPFNVQNGKQTSEQATDIRTPLEQLVSNTELPTMDSVSLPMGRVTIPPTRQMTEALDKNGRNLAGHEGVKVLAKGDVVAAVREAAKSLPSRQNKITGFILDKIEKVIPNDINVYVGSPEALSAIQQEMTPDTKAKFTNSFLGLTEGQNIYIGSQSIETVMHELIHAATANTVQAYYIDPTSLNPNQRTEIASIEALMTKFVNEYTNTNPETDSVVNLIKNHIETGDMAQATAEFIAWGLVNPRMIDAMTKKTIAGKVTNVLKQLADSIKRLFAIGSNPEINSYWSRLLGHTVALTDATTSVNTDDVTSFAQRNANNINRLDAETLFNKLKPGKATQDHINHLTDTLDYLQSNIVRVIKQSGQQISGLDHFQEKLLVDSIDPEIDKSPDALIAHGFDMSEKEAFVFKMLQVSMKYGLENFSPNVLVARSLYAQARDQLKYSDFLTDPNNTSATEMALAKQRYYAVFGNTAITTDATGRTNRLANFIALAETNEPLRNKLAQMSVKRTRSAPATTIRERIGDLVNSILTWLSGLATKSLSNATVATRLTKLAKNISHVDSEVRDNLLGRVERGSEEISQTVQDKLNAFGHMVRNQLLKVQKIVPKSVAFGISAGSAVFNDQDAQDVRTAITTIMMNIHQDDKLGTLAELVNEFIGSNETNQSIHTLLTQKNMAADRARQIIREMVPGMIEQTFVSLNQTEKEAIQKVVANTDMAYLFANGYDLARLNELLTNPNELAKEIASMESQLNSVGAQNAPFYIKSAKGLAKQMVHGVSPLVYQLPNAAAIARLIGTGKVRPNDTVVNSATQLIDTLASLSALTELSQADKETVSNVISREMTKGEPDNNGMTFTLKYYSSLQSAELAKSGKNQSLAAVKGYTPTLTDPNKKVIVASVLDEPSLIRRGYVRGAQFARDPSDLSKQPMYYYHSNNGGEPRWIAGVMSTLQTTVGGVNPISGRSVNGSMTPGVWGSKEKTALATLKRSKVDELFDANKPMPTGTQSYMQPTLNRAGSIMGYSYQIPRANKEAHLDIDNDFTKVMAAWEGRIAEEIQAEKYNEMLLQRLHEMYVKDARQGNAYQYITINKNSTDAQLKEIYELMPIEMKEAAKKIWPNGDIKVRKDLLNNAFGYREPSVLNMWAGQTGYSKEFQKAFVSIAETFLGKNAAKYLRLGERGIMEFVKEMKDWIVVRSVVVSAANIVSNMVHLATVGISPVTMAKDMSVAVLAAEEYRRNEKLINEYSHYLAVGQNPKMADEYQRKISELKDSQARNPVADLIKAGLLPTIAEDLGQQDDYSLKDKLLTKMDEYTSSVPDSVKRVAKEVTLSRDSHIYFLLNRSIQYGDFVAKYSLYKQLTTRKNNPMDKDSAIARVMDEFVNYDILPSRTRFYLDAMGLTWFLNYKIRIQKVILRTIRENPLRALFLMFSNSWESNLPNITDANLVTGSLNYNIGIGTALNGFTVHPLVELY</sequence>
<feature type="region of interest" description="Disordered" evidence="1">
    <location>
        <begin position="504"/>
        <end position="531"/>
    </location>
</feature>
<keyword evidence="6" id="KW-1185">Reference proteome</keyword>
<dbReference type="Pfam" id="PF21894">
    <property type="entry name" value="N4_RNAP_helical"/>
    <property type="match status" value="1"/>
</dbReference>
<reference evidence="6" key="1">
    <citation type="submission" date="2018-09" db="EMBL/GenBank/DDBJ databases">
        <title>Complete genome of Klebsiella pneumoniae phage Pylas.</title>
        <authorList>
            <person name="Powell J.E."/>
            <person name="Lessor L."/>
            <person name="O'Leary C.J."/>
            <person name="Liu M."/>
        </authorList>
    </citation>
    <scope>NUCLEOTIDE SEQUENCE [LARGE SCALE GENOMIC DNA]</scope>
</reference>
<evidence type="ECO:0000313" key="5">
    <source>
        <dbReference type="EMBL" id="AYP69319.1"/>
    </source>
</evidence>
<dbReference type="EMBL" id="MH899585">
    <property type="protein sequence ID" value="AYP69319.1"/>
    <property type="molecule type" value="Genomic_DNA"/>
</dbReference>
<feature type="region of interest" description="Disordered" evidence="1">
    <location>
        <begin position="1564"/>
        <end position="1584"/>
    </location>
</feature>
<feature type="compositionally biased region" description="Polar residues" evidence="1">
    <location>
        <begin position="506"/>
        <end position="529"/>
    </location>
</feature>